<evidence type="ECO:0000313" key="3">
    <source>
        <dbReference type="Proteomes" id="UP001215598"/>
    </source>
</evidence>
<organism evidence="2 3">
    <name type="scientific">Mycena metata</name>
    <dbReference type="NCBI Taxonomy" id="1033252"/>
    <lineage>
        <taxon>Eukaryota</taxon>
        <taxon>Fungi</taxon>
        <taxon>Dikarya</taxon>
        <taxon>Basidiomycota</taxon>
        <taxon>Agaricomycotina</taxon>
        <taxon>Agaricomycetes</taxon>
        <taxon>Agaricomycetidae</taxon>
        <taxon>Agaricales</taxon>
        <taxon>Marasmiineae</taxon>
        <taxon>Mycenaceae</taxon>
        <taxon>Mycena</taxon>
    </lineage>
</organism>
<name>A0AAD7MQE0_9AGAR</name>
<reference evidence="2" key="1">
    <citation type="submission" date="2023-03" db="EMBL/GenBank/DDBJ databases">
        <title>Massive genome expansion in bonnet fungi (Mycena s.s.) driven by repeated elements and novel gene families across ecological guilds.</title>
        <authorList>
            <consortium name="Lawrence Berkeley National Laboratory"/>
            <person name="Harder C.B."/>
            <person name="Miyauchi S."/>
            <person name="Viragh M."/>
            <person name="Kuo A."/>
            <person name="Thoen E."/>
            <person name="Andreopoulos B."/>
            <person name="Lu D."/>
            <person name="Skrede I."/>
            <person name="Drula E."/>
            <person name="Henrissat B."/>
            <person name="Morin E."/>
            <person name="Kohler A."/>
            <person name="Barry K."/>
            <person name="LaButti K."/>
            <person name="Morin E."/>
            <person name="Salamov A."/>
            <person name="Lipzen A."/>
            <person name="Mereny Z."/>
            <person name="Hegedus B."/>
            <person name="Baldrian P."/>
            <person name="Stursova M."/>
            <person name="Weitz H."/>
            <person name="Taylor A."/>
            <person name="Grigoriev I.V."/>
            <person name="Nagy L.G."/>
            <person name="Martin F."/>
            <person name="Kauserud H."/>
        </authorList>
    </citation>
    <scope>NUCLEOTIDE SEQUENCE</scope>
    <source>
        <strain evidence="2">CBHHK182m</strain>
    </source>
</reference>
<dbReference type="EMBL" id="JARKIB010000187">
    <property type="protein sequence ID" value="KAJ7726342.1"/>
    <property type="molecule type" value="Genomic_DNA"/>
</dbReference>
<protein>
    <submittedName>
        <fullName evidence="2">Uncharacterized protein</fullName>
    </submittedName>
</protein>
<dbReference type="AlphaFoldDB" id="A0AAD7MQE0"/>
<evidence type="ECO:0000256" key="1">
    <source>
        <dbReference type="SAM" id="MobiDB-lite"/>
    </source>
</evidence>
<dbReference type="Proteomes" id="UP001215598">
    <property type="component" value="Unassembled WGS sequence"/>
</dbReference>
<sequence length="210" mass="23303">MPTLECDLFFLLPSPELPQTKLPNLSSLSVPSTSASTTAFSGAVNRSAAADLQKGERFVDVDHAAMTADLQKGQYFNNVDHAVVDRAAIERARHFALNTSFSLPIHRMRYDDWINPNAPPPTAKRLRPAGLQSLMPPSSTGRAFAPMAYISAHGHAAWAPLYDKQFITRYGYEAWAEDHPIEAKEAGWVPPGEAEHDDNEEPAPKRRRRK</sequence>
<keyword evidence="3" id="KW-1185">Reference proteome</keyword>
<evidence type="ECO:0000313" key="2">
    <source>
        <dbReference type="EMBL" id="KAJ7726342.1"/>
    </source>
</evidence>
<proteinExistence type="predicted"/>
<feature type="region of interest" description="Disordered" evidence="1">
    <location>
        <begin position="183"/>
        <end position="210"/>
    </location>
</feature>
<comment type="caution">
    <text evidence="2">The sequence shown here is derived from an EMBL/GenBank/DDBJ whole genome shotgun (WGS) entry which is preliminary data.</text>
</comment>
<accession>A0AAD7MQE0</accession>
<gene>
    <name evidence="2" type="ORF">B0H16DRAFT_1735657</name>
</gene>